<dbReference type="Proteomes" id="UP000037035">
    <property type="component" value="Unassembled WGS sequence"/>
</dbReference>
<comment type="caution">
    <text evidence="1">The sequence shown here is derived from an EMBL/GenBank/DDBJ whole genome shotgun (WGS) entry which is preliminary data.</text>
</comment>
<evidence type="ECO:0000313" key="1">
    <source>
        <dbReference type="EMBL" id="KNZ56295.1"/>
    </source>
</evidence>
<protein>
    <submittedName>
        <fullName evidence="1">Uncharacterized protein</fullName>
    </submittedName>
</protein>
<evidence type="ECO:0000313" key="2">
    <source>
        <dbReference type="Proteomes" id="UP000037035"/>
    </source>
</evidence>
<name>A0A0L6V839_9BASI</name>
<accession>A0A0L6V839</accession>
<sequence>MSTFEKPTGNIFSSNKRRVAPDVRGTLNGFKSDWGKLLLVWDPQISILQTFKASKINIIFYKEENNLGSLAQELEDLGQIIWNAGIPHGGGFSANQKERLENSEQYHKFLADWGSSSWPKKV</sequence>
<keyword evidence="2" id="KW-1185">Reference proteome</keyword>
<organism evidence="1 2">
    <name type="scientific">Puccinia sorghi</name>
    <dbReference type="NCBI Taxonomy" id="27349"/>
    <lineage>
        <taxon>Eukaryota</taxon>
        <taxon>Fungi</taxon>
        <taxon>Dikarya</taxon>
        <taxon>Basidiomycota</taxon>
        <taxon>Pucciniomycotina</taxon>
        <taxon>Pucciniomycetes</taxon>
        <taxon>Pucciniales</taxon>
        <taxon>Pucciniaceae</taxon>
        <taxon>Puccinia</taxon>
    </lineage>
</organism>
<dbReference type="VEuPathDB" id="FungiDB:VP01_243g5"/>
<gene>
    <name evidence="1" type="ORF">VP01_243g5</name>
</gene>
<proteinExistence type="predicted"/>
<reference evidence="1 2" key="1">
    <citation type="submission" date="2015-08" db="EMBL/GenBank/DDBJ databases">
        <title>Next Generation Sequencing and Analysis of the Genome of Puccinia sorghi L Schw, the Causal Agent of Maize Common Rust.</title>
        <authorList>
            <person name="Rochi L."/>
            <person name="Burguener G."/>
            <person name="Darino M."/>
            <person name="Turjanski A."/>
            <person name="Kreff E."/>
            <person name="Dieguez M.J."/>
            <person name="Sacco F."/>
        </authorList>
    </citation>
    <scope>NUCLEOTIDE SEQUENCE [LARGE SCALE GENOMIC DNA]</scope>
    <source>
        <strain evidence="1 2">RO10H11247</strain>
    </source>
</reference>
<dbReference type="EMBL" id="LAVV01007325">
    <property type="protein sequence ID" value="KNZ56295.1"/>
    <property type="molecule type" value="Genomic_DNA"/>
</dbReference>
<dbReference type="AlphaFoldDB" id="A0A0L6V839"/>